<evidence type="ECO:0000313" key="9">
    <source>
        <dbReference type="EMBL" id="WPB06566.1"/>
    </source>
</evidence>
<feature type="transmembrane region" description="Helical" evidence="6">
    <location>
        <begin position="401"/>
        <end position="422"/>
    </location>
</feature>
<reference evidence="8 10" key="1">
    <citation type="submission" date="2015-10" db="EMBL/GenBank/DDBJ databases">
        <title>The cercosporin biosynthetic gene cluster was horizontally transferred to several fungal lineages and shown to be expanded in Cercospora beticola based on microsynteny with recipient genomes.</title>
        <authorList>
            <person name="De Jonge R."/>
            <person name="Ebert M.K."/>
            <person name="Suttle J.C."/>
            <person name="Jurick Ii W.M."/>
            <person name="Secor G.A."/>
            <person name="Thomma B.P."/>
            <person name="Van De Peer Y."/>
            <person name="Bolton M.D."/>
        </authorList>
    </citation>
    <scope>NUCLEOTIDE SEQUENCE [LARGE SCALE GENOMIC DNA]</scope>
    <source>
        <strain evidence="8 10">09-40</strain>
    </source>
</reference>
<feature type="domain" description="Major facilitator superfamily (MFS) profile" evidence="7">
    <location>
        <begin position="69"/>
        <end position="539"/>
    </location>
</feature>
<feature type="transmembrane region" description="Helical" evidence="6">
    <location>
        <begin position="428"/>
        <end position="448"/>
    </location>
</feature>
<dbReference type="InterPro" id="IPR011701">
    <property type="entry name" value="MFS"/>
</dbReference>
<dbReference type="InterPro" id="IPR005829">
    <property type="entry name" value="Sugar_transporter_CS"/>
</dbReference>
<keyword evidence="11" id="KW-1185">Reference proteome</keyword>
<keyword evidence="2 6" id="KW-0812">Transmembrane</keyword>
<organism evidence="8 10">
    <name type="scientific">Cercospora beticola</name>
    <name type="common">Sugarbeet leaf spot fungus</name>
    <dbReference type="NCBI Taxonomy" id="122368"/>
    <lineage>
        <taxon>Eukaryota</taxon>
        <taxon>Fungi</taxon>
        <taxon>Dikarya</taxon>
        <taxon>Ascomycota</taxon>
        <taxon>Pezizomycotina</taxon>
        <taxon>Dothideomycetes</taxon>
        <taxon>Dothideomycetidae</taxon>
        <taxon>Mycosphaerellales</taxon>
        <taxon>Mycosphaerellaceae</taxon>
        <taxon>Cercospora</taxon>
    </lineage>
</organism>
<feature type="transmembrane region" description="Helical" evidence="6">
    <location>
        <begin position="460"/>
        <end position="484"/>
    </location>
</feature>
<feature type="transmembrane region" description="Helical" evidence="6">
    <location>
        <begin position="71"/>
        <end position="95"/>
    </location>
</feature>
<dbReference type="SUPFAM" id="SSF103473">
    <property type="entry name" value="MFS general substrate transporter"/>
    <property type="match status" value="1"/>
</dbReference>
<feature type="compositionally biased region" description="Basic and acidic residues" evidence="5">
    <location>
        <begin position="47"/>
        <end position="60"/>
    </location>
</feature>
<feature type="transmembrane region" description="Helical" evidence="6">
    <location>
        <begin position="164"/>
        <end position="185"/>
    </location>
</feature>
<feature type="compositionally biased region" description="Basic and acidic residues" evidence="5">
    <location>
        <begin position="1"/>
        <end position="33"/>
    </location>
</feature>
<evidence type="ECO:0000256" key="2">
    <source>
        <dbReference type="ARBA" id="ARBA00022692"/>
    </source>
</evidence>
<dbReference type="Proteomes" id="UP001302367">
    <property type="component" value="Chromosome 7"/>
</dbReference>
<dbReference type="Pfam" id="PF07690">
    <property type="entry name" value="MFS_1"/>
    <property type="match status" value="1"/>
</dbReference>
<evidence type="ECO:0000256" key="6">
    <source>
        <dbReference type="SAM" id="Phobius"/>
    </source>
</evidence>
<sequence length="607" mass="65897">MAEEHEKREVIADHVDRESNDNLSDSDKPELRPHRTISRVPGNPNYFEKDGLRTEGDGHDHTTENRKNWQFICTVLGCAMALSASQISALLYLTIGTAIAVDLRSALFAWMLTASNLSSGALAPFVGPLADLIGRRNILLYGGFGLSIVATILCAATPNDIGFIAGQLLLGIGNVVQDLLSLAVVAESVPTSKRPIYVAFMLLIIIPWAPGTLYSNLLLEASWRWVGAVLAIWNLIGFVVLYIGYKEPPRVNSLGLTRREMLKRIDFVGGFIFMAGVLLILVALNIGGRDSPWTSAPTLVPLVLGFVVLIAGCLYEYFVAPWPLFPRRIVHAPRPFFCMLCVIFGAGINYVCMVVFWPIQARAVFQGDNVQTGVWTVPIGICILGGAIIAALLLHVLKNQVNWIMVGFCVAQVIGTSCLVLINPNNLATVWGPLIIALVSVGGVLVPNQVIITIITPDDLLGSVTALTVGLRAATQAIGLAIFYNQFSSKVTELALERLQPVFISSGVAFDLINEGFAIPEITALAQTMLTSLTAMPYRQWAGMYPAFASEGAYRDILPTVVGIFSESFEHIYYITIAFGVFACIFAVGMGSVSRYMDNHVAVKMTD</sequence>
<feature type="transmembrane region" description="Helical" evidence="6">
    <location>
        <begin position="107"/>
        <end position="126"/>
    </location>
</feature>
<dbReference type="EMBL" id="CP134190">
    <property type="protein sequence ID" value="WPB06566.1"/>
    <property type="molecule type" value="Genomic_DNA"/>
</dbReference>
<feature type="transmembrane region" description="Helical" evidence="6">
    <location>
        <begin position="336"/>
        <end position="360"/>
    </location>
</feature>
<evidence type="ECO:0000256" key="4">
    <source>
        <dbReference type="ARBA" id="ARBA00023136"/>
    </source>
</evidence>
<feature type="transmembrane region" description="Helical" evidence="6">
    <location>
        <begin position="299"/>
        <end position="324"/>
    </location>
</feature>
<feature type="transmembrane region" description="Helical" evidence="6">
    <location>
        <begin position="572"/>
        <end position="590"/>
    </location>
</feature>
<dbReference type="OrthoDB" id="4139357at2759"/>
<dbReference type="PROSITE" id="PS50850">
    <property type="entry name" value="MFS"/>
    <property type="match status" value="1"/>
</dbReference>
<dbReference type="AlphaFoldDB" id="A0A2G5HIH1"/>
<keyword evidence="3 6" id="KW-1133">Transmembrane helix</keyword>
<evidence type="ECO:0000313" key="8">
    <source>
        <dbReference type="EMBL" id="PIA92338.1"/>
    </source>
</evidence>
<evidence type="ECO:0000256" key="3">
    <source>
        <dbReference type="ARBA" id="ARBA00022989"/>
    </source>
</evidence>
<reference evidence="9 11" key="2">
    <citation type="submission" date="2023-09" db="EMBL/GenBank/DDBJ databases">
        <title>Complete-Gapless Cercospora beticola genome.</title>
        <authorList>
            <person name="Wyatt N.A."/>
            <person name="Spanner R.E."/>
            <person name="Bolton M.D."/>
        </authorList>
    </citation>
    <scope>NUCLEOTIDE SEQUENCE [LARGE SCALE GENOMIC DNA]</scope>
    <source>
        <strain evidence="9">Cb09-40</strain>
    </source>
</reference>
<dbReference type="Gene3D" id="1.20.1250.20">
    <property type="entry name" value="MFS general substrate transporter like domains"/>
    <property type="match status" value="1"/>
</dbReference>
<gene>
    <name evidence="8" type="ORF">CB0940_09145</name>
    <name evidence="9" type="ORF">RHO25_011223</name>
</gene>
<evidence type="ECO:0000256" key="1">
    <source>
        <dbReference type="ARBA" id="ARBA00004141"/>
    </source>
</evidence>
<feature type="transmembrane region" description="Helical" evidence="6">
    <location>
        <begin position="225"/>
        <end position="245"/>
    </location>
</feature>
<dbReference type="InterPro" id="IPR020846">
    <property type="entry name" value="MFS_dom"/>
</dbReference>
<feature type="transmembrane region" description="Helical" evidence="6">
    <location>
        <begin position="265"/>
        <end position="287"/>
    </location>
</feature>
<evidence type="ECO:0000313" key="10">
    <source>
        <dbReference type="Proteomes" id="UP000230605"/>
    </source>
</evidence>
<dbReference type="PANTHER" id="PTHR23501">
    <property type="entry name" value="MAJOR FACILITATOR SUPERFAMILY"/>
    <property type="match status" value="1"/>
</dbReference>
<dbReference type="GO" id="GO:0005886">
    <property type="term" value="C:plasma membrane"/>
    <property type="evidence" value="ECO:0007669"/>
    <property type="project" value="TreeGrafter"/>
</dbReference>
<feature type="transmembrane region" description="Helical" evidence="6">
    <location>
        <begin position="197"/>
        <end position="219"/>
    </location>
</feature>
<dbReference type="Proteomes" id="UP000230605">
    <property type="component" value="Chromosome 7"/>
</dbReference>
<accession>A0A2G5HIH1</accession>
<evidence type="ECO:0000259" key="7">
    <source>
        <dbReference type="PROSITE" id="PS50850"/>
    </source>
</evidence>
<dbReference type="PANTHER" id="PTHR23501:SF109">
    <property type="entry name" value="MAJOR FACILITATOR SUPERFAMILY (MFS) PROFILE DOMAIN-CONTAINING PROTEIN-RELATED"/>
    <property type="match status" value="1"/>
</dbReference>
<feature type="transmembrane region" description="Helical" evidence="6">
    <location>
        <begin position="372"/>
        <end position="394"/>
    </location>
</feature>
<name>A0A2G5HIH1_CERBT</name>
<protein>
    <submittedName>
        <fullName evidence="8">Putative transporter</fullName>
    </submittedName>
</protein>
<dbReference type="PROSITE" id="PS00216">
    <property type="entry name" value="SUGAR_TRANSPORT_1"/>
    <property type="match status" value="1"/>
</dbReference>
<keyword evidence="4 6" id="KW-0472">Membrane</keyword>
<feature type="transmembrane region" description="Helical" evidence="6">
    <location>
        <begin position="138"/>
        <end position="158"/>
    </location>
</feature>
<dbReference type="EMBL" id="LKMD01000106">
    <property type="protein sequence ID" value="PIA92338.1"/>
    <property type="molecule type" value="Genomic_DNA"/>
</dbReference>
<evidence type="ECO:0000256" key="5">
    <source>
        <dbReference type="SAM" id="MobiDB-lite"/>
    </source>
</evidence>
<dbReference type="InterPro" id="IPR036259">
    <property type="entry name" value="MFS_trans_sf"/>
</dbReference>
<dbReference type="GO" id="GO:0022857">
    <property type="term" value="F:transmembrane transporter activity"/>
    <property type="evidence" value="ECO:0007669"/>
    <property type="project" value="InterPro"/>
</dbReference>
<evidence type="ECO:0000313" key="11">
    <source>
        <dbReference type="Proteomes" id="UP001302367"/>
    </source>
</evidence>
<feature type="region of interest" description="Disordered" evidence="5">
    <location>
        <begin position="1"/>
        <end position="60"/>
    </location>
</feature>
<proteinExistence type="predicted"/>
<comment type="subcellular location">
    <subcellularLocation>
        <location evidence="1">Membrane</location>
        <topology evidence="1">Multi-pass membrane protein</topology>
    </subcellularLocation>
</comment>